<reference evidence="1 2" key="1">
    <citation type="submission" date="2020-04" db="EMBL/GenBank/DDBJ databases">
        <title>Genome sequence for Sphingorhabdus sp. strain M1.</title>
        <authorList>
            <person name="Park S.-J."/>
        </authorList>
    </citation>
    <scope>NUCLEOTIDE SEQUENCE [LARGE SCALE GENOMIC DNA]</scope>
    <source>
        <strain evidence="1 2">JK6</strain>
    </source>
</reference>
<gene>
    <name evidence="1" type="ORF">HF685_12495</name>
</gene>
<proteinExistence type="predicted"/>
<accession>A0A6H2DPW6</accession>
<evidence type="ECO:0000313" key="1">
    <source>
        <dbReference type="EMBL" id="QJB70005.1"/>
    </source>
</evidence>
<evidence type="ECO:0000313" key="2">
    <source>
        <dbReference type="Proteomes" id="UP000501600"/>
    </source>
</evidence>
<dbReference type="Proteomes" id="UP000501600">
    <property type="component" value="Chromosome"/>
</dbReference>
<protein>
    <submittedName>
        <fullName evidence="1">Uncharacterized protein</fullName>
    </submittedName>
</protein>
<dbReference type="AlphaFoldDB" id="A0A6H2DPW6"/>
<dbReference type="RefSeq" id="WP_168820273.1">
    <property type="nucleotide sequence ID" value="NZ_CP051217.1"/>
</dbReference>
<sequence length="121" mass="13216">MDSADIFNDMVGNLKGELSDGYSLISEFVERQGRLLAKQADHLAKTRVDGYLKDEDELFTYFLDGLARDTVNMVRSLAMLTVLTIEKAWNAVANALWGGLTTILTAAGFPVPLIPKAPPSV</sequence>
<organism evidence="1 2">
    <name type="scientific">Parasphingorhabdus halotolerans</name>
    <dbReference type="NCBI Taxonomy" id="2725558"/>
    <lineage>
        <taxon>Bacteria</taxon>
        <taxon>Pseudomonadati</taxon>
        <taxon>Pseudomonadota</taxon>
        <taxon>Alphaproteobacteria</taxon>
        <taxon>Sphingomonadales</taxon>
        <taxon>Sphingomonadaceae</taxon>
        <taxon>Parasphingorhabdus</taxon>
    </lineage>
</organism>
<dbReference type="KEGG" id="phao:HF685_12495"/>
<keyword evidence="2" id="KW-1185">Reference proteome</keyword>
<name>A0A6H2DPW6_9SPHN</name>
<dbReference type="EMBL" id="CP051217">
    <property type="protein sequence ID" value="QJB70005.1"/>
    <property type="molecule type" value="Genomic_DNA"/>
</dbReference>